<reference evidence="2" key="1">
    <citation type="journal article" date="2012" name="Nature">
        <title>The tomato genome sequence provides insights into fleshy fruit evolution.</title>
        <authorList>
            <consortium name="Tomato Genome Consortium"/>
        </authorList>
    </citation>
    <scope>NUCLEOTIDE SEQUENCE [LARGE SCALE GENOMIC DNA]</scope>
    <source>
        <strain evidence="2">cv. Heinz 1706</strain>
    </source>
</reference>
<accession>A0A3Q7FM16</accession>
<dbReference type="AlphaFoldDB" id="A0A3Q7FM16"/>
<reference evidence="2" key="2">
    <citation type="submission" date="2019-01" db="UniProtKB">
        <authorList>
            <consortium name="EnsemblPlants"/>
        </authorList>
    </citation>
    <scope>IDENTIFICATION</scope>
    <source>
        <strain evidence="2">cv. Heinz 1706</strain>
    </source>
</reference>
<organism evidence="2">
    <name type="scientific">Solanum lycopersicum</name>
    <name type="common">Tomato</name>
    <name type="synonym">Lycopersicon esculentum</name>
    <dbReference type="NCBI Taxonomy" id="4081"/>
    <lineage>
        <taxon>Eukaryota</taxon>
        <taxon>Viridiplantae</taxon>
        <taxon>Streptophyta</taxon>
        <taxon>Embryophyta</taxon>
        <taxon>Tracheophyta</taxon>
        <taxon>Spermatophyta</taxon>
        <taxon>Magnoliopsida</taxon>
        <taxon>eudicotyledons</taxon>
        <taxon>Gunneridae</taxon>
        <taxon>Pentapetalae</taxon>
        <taxon>asterids</taxon>
        <taxon>lamiids</taxon>
        <taxon>Solanales</taxon>
        <taxon>Solanaceae</taxon>
        <taxon>Solanoideae</taxon>
        <taxon>Solaneae</taxon>
        <taxon>Solanum</taxon>
        <taxon>Solanum subgen. Lycopersicon</taxon>
    </lineage>
</organism>
<evidence type="ECO:0000313" key="2">
    <source>
        <dbReference type="EnsemblPlants" id="Solyc03g078210.3.1"/>
    </source>
</evidence>
<proteinExistence type="predicted"/>
<dbReference type="Proteomes" id="UP000004994">
    <property type="component" value="Chromosome 3"/>
</dbReference>
<sequence length="276" mass="31017">MANIKGKAISRAAIRKSCGSEKMEFAHKPPATLSPEEVWHRFRDLPQVHNPINIVGDVNVQFLRDISWGPDHTVRIMSKYFINLYKFHTEEWSKGKKTNNSGVWVKGSFKKMKNISGKLRKQTNKKKQQNSQSALLPPTSQSSQPCAGPPKEDSFPSTFPPQGTSLPHTKTSLSSIIHSQQNSQPPSFPLFSTSLPPSFFSIPPSGPIKNNSTTSQGRNTSLQDNIVPTPHINSSLSNRISQKVCSHQCFHHRLKLHLQNHRHVAYLGQILELIYQ</sequence>
<evidence type="ECO:0000256" key="1">
    <source>
        <dbReference type="SAM" id="MobiDB-lite"/>
    </source>
</evidence>
<dbReference type="Gramene" id="Solyc03g078210.3.1">
    <property type="protein sequence ID" value="Solyc03g078210.3.1"/>
    <property type="gene ID" value="Solyc03g078210.3"/>
</dbReference>
<name>A0A3Q7FM16_SOLLC</name>
<feature type="region of interest" description="Disordered" evidence="1">
    <location>
        <begin position="201"/>
        <end position="220"/>
    </location>
</feature>
<evidence type="ECO:0000313" key="3">
    <source>
        <dbReference type="Proteomes" id="UP000004994"/>
    </source>
</evidence>
<feature type="region of interest" description="Disordered" evidence="1">
    <location>
        <begin position="116"/>
        <end position="188"/>
    </location>
</feature>
<dbReference type="EnsemblPlants" id="Solyc03g078210.3.1">
    <property type="protein sequence ID" value="Solyc03g078210.3.1"/>
    <property type="gene ID" value="Solyc03g078210.3"/>
</dbReference>
<feature type="compositionally biased region" description="Polar residues" evidence="1">
    <location>
        <begin position="208"/>
        <end position="220"/>
    </location>
</feature>
<feature type="compositionally biased region" description="Polar residues" evidence="1">
    <location>
        <begin position="155"/>
        <end position="182"/>
    </location>
</feature>
<keyword evidence="3" id="KW-1185">Reference proteome</keyword>
<dbReference type="InParanoid" id="A0A3Q7FM16"/>
<protein>
    <submittedName>
        <fullName evidence="2">Uncharacterized protein</fullName>
    </submittedName>
</protein>
<feature type="compositionally biased region" description="Basic residues" evidence="1">
    <location>
        <begin position="116"/>
        <end position="128"/>
    </location>
</feature>